<protein>
    <submittedName>
        <fullName evidence="3">FAT domain-containing protein</fullName>
    </submittedName>
</protein>
<name>A0A0R3SLN1_HYMDI</name>
<gene>
    <name evidence="1" type="ORF">HDID_LOCUS5844</name>
</gene>
<dbReference type="AlphaFoldDB" id="A0A0R3SLN1"/>
<sequence length="116" mass="13365">MSTEQSILAVRTQYSSLLAHLWLTTHQYDSTKTGETKAALEHCQLLYTAPWCLKWPLKRLCGEGLQARIQIYRRKDDKKSKAVQNTARLMNLGLYSRQQMDVKMLAEKVPLRNPSA</sequence>
<reference evidence="1 2" key="2">
    <citation type="submission" date="2018-11" db="EMBL/GenBank/DDBJ databases">
        <authorList>
            <consortium name="Pathogen Informatics"/>
        </authorList>
    </citation>
    <scope>NUCLEOTIDE SEQUENCE [LARGE SCALE GENOMIC DNA]</scope>
</reference>
<evidence type="ECO:0000313" key="3">
    <source>
        <dbReference type="WBParaSite" id="HDID_0000584601-mRNA-1"/>
    </source>
</evidence>
<dbReference type="EMBL" id="UYSG01003543">
    <property type="protein sequence ID" value="VDL58162.1"/>
    <property type="molecule type" value="Genomic_DNA"/>
</dbReference>
<proteinExistence type="predicted"/>
<accession>A0A0R3SLN1</accession>
<evidence type="ECO:0000313" key="1">
    <source>
        <dbReference type="EMBL" id="VDL58162.1"/>
    </source>
</evidence>
<reference evidence="3" key="1">
    <citation type="submission" date="2017-02" db="UniProtKB">
        <authorList>
            <consortium name="WormBaseParasite"/>
        </authorList>
    </citation>
    <scope>IDENTIFICATION</scope>
</reference>
<organism evidence="3">
    <name type="scientific">Hymenolepis diminuta</name>
    <name type="common">Rat tapeworm</name>
    <dbReference type="NCBI Taxonomy" id="6216"/>
    <lineage>
        <taxon>Eukaryota</taxon>
        <taxon>Metazoa</taxon>
        <taxon>Spiralia</taxon>
        <taxon>Lophotrochozoa</taxon>
        <taxon>Platyhelminthes</taxon>
        <taxon>Cestoda</taxon>
        <taxon>Eucestoda</taxon>
        <taxon>Cyclophyllidea</taxon>
        <taxon>Hymenolepididae</taxon>
        <taxon>Hymenolepis</taxon>
    </lineage>
</organism>
<dbReference type="WBParaSite" id="HDID_0000584601-mRNA-1">
    <property type="protein sequence ID" value="HDID_0000584601-mRNA-1"/>
    <property type="gene ID" value="HDID_0000584601"/>
</dbReference>
<evidence type="ECO:0000313" key="2">
    <source>
        <dbReference type="Proteomes" id="UP000274504"/>
    </source>
</evidence>
<dbReference type="Proteomes" id="UP000274504">
    <property type="component" value="Unassembled WGS sequence"/>
</dbReference>